<dbReference type="AlphaFoldDB" id="A0A927N111"/>
<organism evidence="2 3">
    <name type="scientific">Actinopolymorpha pittospori</name>
    <dbReference type="NCBI Taxonomy" id="648752"/>
    <lineage>
        <taxon>Bacteria</taxon>
        <taxon>Bacillati</taxon>
        <taxon>Actinomycetota</taxon>
        <taxon>Actinomycetes</taxon>
        <taxon>Propionibacteriales</taxon>
        <taxon>Actinopolymorphaceae</taxon>
        <taxon>Actinopolymorpha</taxon>
    </lineage>
</organism>
<evidence type="ECO:0000256" key="1">
    <source>
        <dbReference type="SAM" id="MobiDB-lite"/>
    </source>
</evidence>
<feature type="region of interest" description="Disordered" evidence="1">
    <location>
        <begin position="76"/>
        <end position="97"/>
    </location>
</feature>
<reference evidence="2" key="1">
    <citation type="submission" date="2020-10" db="EMBL/GenBank/DDBJ databases">
        <title>Sequencing the genomes of 1000 actinobacteria strains.</title>
        <authorList>
            <person name="Klenk H.-P."/>
        </authorList>
    </citation>
    <scope>NUCLEOTIDE SEQUENCE</scope>
    <source>
        <strain evidence="2">DSM 45354</strain>
    </source>
</reference>
<dbReference type="RefSeq" id="WP_192752617.1">
    <property type="nucleotide sequence ID" value="NZ_BAABJL010000113.1"/>
</dbReference>
<protein>
    <submittedName>
        <fullName evidence="2">Uncharacterized protein</fullName>
    </submittedName>
</protein>
<name>A0A927N111_9ACTN</name>
<proteinExistence type="predicted"/>
<dbReference type="EMBL" id="JADBEM010000001">
    <property type="protein sequence ID" value="MBE1608933.1"/>
    <property type="molecule type" value="Genomic_DNA"/>
</dbReference>
<sequence length="173" mass="19489">MNLAPRWMPLWIALGLAAVAFLWSHVTTPPERPEPSTREFVRTELDVADGVQMVLPIELPAGYDYPTEYDYDTWQITEGTPGASKRPHAESRSTTFFPTGGTARARLPIVIMCVQPVNLKQEMCPTTSGSRNLQLRHQQTRVTVYAASKDAYDVSAWQDVELTTDIDKVTWLH</sequence>
<comment type="caution">
    <text evidence="2">The sequence shown here is derived from an EMBL/GenBank/DDBJ whole genome shotgun (WGS) entry which is preliminary data.</text>
</comment>
<gene>
    <name evidence="2" type="ORF">HEB94_005781</name>
</gene>
<dbReference type="Proteomes" id="UP000638648">
    <property type="component" value="Unassembled WGS sequence"/>
</dbReference>
<accession>A0A927N111</accession>
<evidence type="ECO:0000313" key="3">
    <source>
        <dbReference type="Proteomes" id="UP000638648"/>
    </source>
</evidence>
<keyword evidence="3" id="KW-1185">Reference proteome</keyword>
<evidence type="ECO:0000313" key="2">
    <source>
        <dbReference type="EMBL" id="MBE1608933.1"/>
    </source>
</evidence>